<sequence length="102" mass="12376">MVLETYQTIKDFLNEFDETVKKSQDKDNNKNNSIIFMAENHLNFCLDILDEYINFLPELELNFEILEETLKIKEELIKFKNKYTQYQTLIDTYINKIDRILK</sequence>
<geneLocation type="plasmid" evidence="1 2">
    <name>megaplasmid pDF308</name>
</geneLocation>
<keyword evidence="2" id="KW-1185">Reference proteome</keyword>
<accession>D3PEW8</accession>
<reference evidence="1 2" key="1">
    <citation type="journal article" date="2010" name="DNA Res.">
        <title>Bacterial lifestyle in a deep-sea hydrothermal vent chimney revealed by the genome sequence of the thermophilic bacterium Deferribacter desulfuricans SSM1.</title>
        <authorList>
            <person name="Takaki Y."/>
            <person name="Shimamura S."/>
            <person name="Nakagawa S."/>
            <person name="Fukuhara Y."/>
            <person name="Horikawa H."/>
            <person name="Ankai A."/>
            <person name="Harada T."/>
            <person name="Hosoyama A."/>
            <person name="Oguchi A."/>
            <person name="Fukui S."/>
            <person name="Fujita N."/>
            <person name="Takami H."/>
            <person name="Takai K."/>
        </authorList>
    </citation>
    <scope>NUCLEOTIDE SEQUENCE [LARGE SCALE GENOMIC DNA]</scope>
    <source>
        <strain evidence="2">DSM 14783 / JCM 11476 / NBRC 101012 / SSM1</strain>
        <plasmid evidence="2">Plasmid megaplasmid pDF308</plasmid>
    </source>
</reference>
<proteinExistence type="predicted"/>
<dbReference type="EMBL" id="AP011530">
    <property type="protein sequence ID" value="BAI81760.1"/>
    <property type="molecule type" value="Genomic_DNA"/>
</dbReference>
<dbReference type="Proteomes" id="UP000001520">
    <property type="component" value="Plasmid megaplasmid pDF308"/>
</dbReference>
<dbReference type="KEGG" id="ddf:DEFDS_P138"/>
<gene>
    <name evidence="1" type="ordered locus">DEFDS_P138</name>
</gene>
<keyword evidence="1" id="KW-0614">Plasmid</keyword>
<protein>
    <submittedName>
        <fullName evidence="1">Uncharacterized protein</fullName>
    </submittedName>
</protein>
<evidence type="ECO:0000313" key="2">
    <source>
        <dbReference type="Proteomes" id="UP000001520"/>
    </source>
</evidence>
<name>D3PEW8_DEFDS</name>
<dbReference type="HOGENOM" id="CLU_2272750_0_0_0"/>
<evidence type="ECO:0000313" key="1">
    <source>
        <dbReference type="EMBL" id="BAI81760.1"/>
    </source>
</evidence>
<organism evidence="1 2">
    <name type="scientific">Deferribacter desulfuricans (strain DSM 14783 / JCM 11476 / NBRC 101012 / SSM1)</name>
    <dbReference type="NCBI Taxonomy" id="639282"/>
    <lineage>
        <taxon>Bacteria</taxon>
        <taxon>Pseudomonadati</taxon>
        <taxon>Deferribacterota</taxon>
        <taxon>Deferribacteres</taxon>
        <taxon>Deferribacterales</taxon>
        <taxon>Deferribacteraceae</taxon>
        <taxon>Deferribacter</taxon>
    </lineage>
</organism>
<dbReference type="AlphaFoldDB" id="D3PEW8"/>